<keyword evidence="4" id="KW-0804">Transcription</keyword>
<gene>
    <name evidence="8" type="ORF">L1049_026603</name>
</gene>
<dbReference type="PANTHER" id="PTHR31391">
    <property type="entry name" value="B3 DOMAIN-CONTAINING PROTEIN OS11G0197600-RELATED"/>
    <property type="match status" value="1"/>
</dbReference>
<evidence type="ECO:0000256" key="3">
    <source>
        <dbReference type="ARBA" id="ARBA00023125"/>
    </source>
</evidence>
<name>A0AAP0NDM1_LIQFO</name>
<reference evidence="8 9" key="1">
    <citation type="journal article" date="2024" name="Plant J.">
        <title>Genome sequences and population genomics reveal climatic adaptation and genomic divergence between two closely related sweetgum species.</title>
        <authorList>
            <person name="Xu W.Q."/>
            <person name="Ren C.Q."/>
            <person name="Zhang X.Y."/>
            <person name="Comes H.P."/>
            <person name="Liu X.H."/>
            <person name="Li Y.G."/>
            <person name="Kettle C.J."/>
            <person name="Jalonen R."/>
            <person name="Gaisberger H."/>
            <person name="Ma Y.Z."/>
            <person name="Qiu Y.X."/>
        </authorList>
    </citation>
    <scope>NUCLEOTIDE SEQUENCE [LARGE SCALE GENOMIC DNA]</scope>
    <source>
        <strain evidence="8">Hangzhou</strain>
    </source>
</reference>
<evidence type="ECO:0000256" key="4">
    <source>
        <dbReference type="ARBA" id="ARBA00023163"/>
    </source>
</evidence>
<dbReference type="PANTHER" id="PTHR31391:SF157">
    <property type="entry name" value="B3 DOMAIN-CONTAINING PROTEIN REM16"/>
    <property type="match status" value="1"/>
</dbReference>
<dbReference type="GO" id="GO:0003677">
    <property type="term" value="F:DNA binding"/>
    <property type="evidence" value="ECO:0007669"/>
    <property type="project" value="UniProtKB-KW"/>
</dbReference>
<evidence type="ECO:0000313" key="9">
    <source>
        <dbReference type="Proteomes" id="UP001415857"/>
    </source>
</evidence>
<sequence length="506" mass="57843">MGESCKGCRKWEEEMYWTHFQSIHFFQFLSGDFLEELTIPKKFADNLRGKLPESVTLKGPSGATWNVGLTTTGDALLFKHGWKEFVEDHSLQQNDVLVFTYDGNSRFDVLVFDRGSLCEKEFSYFVRKCGHIRLEDEYPTMRKTGESSVEVIPVLPNDDVRCTSSKEPMMDEPLTPVPSGKRNIGRANGKVRKAAHCSKPVNAKLKLRSREPSTCTEGATVNFDRVGAHQLQYISNRRPVTEEEKEIALQMAQAASTSESFIVVMRPTHVYKRYYMTIPSKWVASHLSEGSQDVILRVKENTWHAKYYYWKGRNVGGLTCGWKNFAVENNLEEFDVCMFELASQEDNIILDVNIFRVVKEVTPPTPVNSAPLQVVLDCILDGNIAAVWAFWTCFTARQLVHVMMSWKFSKMEESCKDCRKWEEEMYWTHFRSINFCQFLSGNFLEELTIPKKFANNLKGKLPESVTLKGPSGATWNVGLTTSGDACCLNMVGKNFQKIILFKRMMS</sequence>
<proteinExistence type="predicted"/>
<dbReference type="InterPro" id="IPR044837">
    <property type="entry name" value="REM16-like"/>
</dbReference>
<dbReference type="Proteomes" id="UP001415857">
    <property type="component" value="Unassembled WGS sequence"/>
</dbReference>
<dbReference type="SUPFAM" id="SSF101936">
    <property type="entry name" value="DNA-binding pseudobarrel domain"/>
    <property type="match status" value="3"/>
</dbReference>
<evidence type="ECO:0000256" key="6">
    <source>
        <dbReference type="SAM" id="MobiDB-lite"/>
    </source>
</evidence>
<protein>
    <recommendedName>
        <fullName evidence="7">TF-B3 domain-containing protein</fullName>
    </recommendedName>
</protein>
<dbReference type="EMBL" id="JBBPBK010000014">
    <property type="protein sequence ID" value="KAK9271015.1"/>
    <property type="molecule type" value="Genomic_DNA"/>
</dbReference>
<comment type="subcellular location">
    <subcellularLocation>
        <location evidence="1">Nucleus</location>
    </subcellularLocation>
</comment>
<dbReference type="InterPro" id="IPR003340">
    <property type="entry name" value="B3_DNA-bd"/>
</dbReference>
<dbReference type="AlphaFoldDB" id="A0AAP0NDM1"/>
<dbReference type="SMART" id="SM01019">
    <property type="entry name" value="B3"/>
    <property type="match status" value="2"/>
</dbReference>
<evidence type="ECO:0000256" key="1">
    <source>
        <dbReference type="ARBA" id="ARBA00004123"/>
    </source>
</evidence>
<keyword evidence="3" id="KW-0238">DNA-binding</keyword>
<evidence type="ECO:0000259" key="7">
    <source>
        <dbReference type="PROSITE" id="PS50863"/>
    </source>
</evidence>
<feature type="domain" description="TF-B3" evidence="7">
    <location>
        <begin position="261"/>
        <end position="358"/>
    </location>
</feature>
<dbReference type="GO" id="GO:0005634">
    <property type="term" value="C:nucleus"/>
    <property type="evidence" value="ECO:0007669"/>
    <property type="project" value="UniProtKB-SubCell"/>
</dbReference>
<feature type="domain" description="TF-B3" evidence="7">
    <location>
        <begin position="22"/>
        <end position="115"/>
    </location>
</feature>
<evidence type="ECO:0000256" key="2">
    <source>
        <dbReference type="ARBA" id="ARBA00023015"/>
    </source>
</evidence>
<organism evidence="8 9">
    <name type="scientific">Liquidambar formosana</name>
    <name type="common">Formosan gum</name>
    <dbReference type="NCBI Taxonomy" id="63359"/>
    <lineage>
        <taxon>Eukaryota</taxon>
        <taxon>Viridiplantae</taxon>
        <taxon>Streptophyta</taxon>
        <taxon>Embryophyta</taxon>
        <taxon>Tracheophyta</taxon>
        <taxon>Spermatophyta</taxon>
        <taxon>Magnoliopsida</taxon>
        <taxon>eudicotyledons</taxon>
        <taxon>Gunneridae</taxon>
        <taxon>Pentapetalae</taxon>
        <taxon>Saxifragales</taxon>
        <taxon>Altingiaceae</taxon>
        <taxon>Liquidambar</taxon>
    </lineage>
</organism>
<dbReference type="PROSITE" id="PS50863">
    <property type="entry name" value="B3"/>
    <property type="match status" value="2"/>
</dbReference>
<accession>A0AAP0NDM1</accession>
<keyword evidence="5" id="KW-0539">Nucleus</keyword>
<evidence type="ECO:0000256" key="5">
    <source>
        <dbReference type="ARBA" id="ARBA00023242"/>
    </source>
</evidence>
<dbReference type="CDD" id="cd10017">
    <property type="entry name" value="B3_DNA"/>
    <property type="match status" value="2"/>
</dbReference>
<feature type="region of interest" description="Disordered" evidence="6">
    <location>
        <begin position="163"/>
        <end position="184"/>
    </location>
</feature>
<keyword evidence="2" id="KW-0805">Transcription regulation</keyword>
<keyword evidence="9" id="KW-1185">Reference proteome</keyword>
<dbReference type="Gene3D" id="2.40.330.10">
    <property type="entry name" value="DNA-binding pseudobarrel domain"/>
    <property type="match status" value="3"/>
</dbReference>
<dbReference type="Pfam" id="PF02362">
    <property type="entry name" value="B3"/>
    <property type="match status" value="2"/>
</dbReference>
<dbReference type="InterPro" id="IPR015300">
    <property type="entry name" value="DNA-bd_pseudobarrel_sf"/>
</dbReference>
<evidence type="ECO:0000313" key="8">
    <source>
        <dbReference type="EMBL" id="KAK9271015.1"/>
    </source>
</evidence>
<comment type="caution">
    <text evidence="8">The sequence shown here is derived from an EMBL/GenBank/DDBJ whole genome shotgun (WGS) entry which is preliminary data.</text>
</comment>